<dbReference type="GeneID" id="54360670"/>
<evidence type="ECO:0000256" key="1">
    <source>
        <dbReference type="SAM" id="MobiDB-lite"/>
    </source>
</evidence>
<reference evidence="3" key="2">
    <citation type="submission" date="2020-04" db="EMBL/GenBank/DDBJ databases">
        <authorList>
            <consortium name="NCBI Genome Project"/>
        </authorList>
    </citation>
    <scope>NUCLEOTIDE SEQUENCE</scope>
    <source>
        <strain evidence="3">CBS 342.82</strain>
    </source>
</reference>
<feature type="compositionally biased region" description="Polar residues" evidence="1">
    <location>
        <begin position="1"/>
        <end position="11"/>
    </location>
</feature>
<gene>
    <name evidence="3" type="ORF">K489DRAFT_367581</name>
</gene>
<sequence>MSTTKSITSQTKAEENASRPLSGRFISMQNDLSGSMLSTILQRNAISVVDNKYAHYCNWYPQWIREQVANMPSEFKHSIPDIRITYDEIAKHAKADHSLDRIAHNLLQRRMIVPENELDATRLAQTIVFMILGWQSMLY</sequence>
<dbReference type="RefSeq" id="XP_033463396.1">
    <property type="nucleotide sequence ID" value="XM_033602870.1"/>
</dbReference>
<reference evidence="3" key="3">
    <citation type="submission" date="2025-08" db="UniProtKB">
        <authorList>
            <consortium name="RefSeq"/>
        </authorList>
    </citation>
    <scope>IDENTIFICATION</scope>
    <source>
        <strain evidence="3">CBS 342.82</strain>
    </source>
</reference>
<accession>A0A6J3MEC8</accession>
<name>A0A6J3MEC8_9PEZI</name>
<keyword evidence="2" id="KW-1185">Reference proteome</keyword>
<organism evidence="3">
    <name type="scientific">Dissoconium aciculare CBS 342.82</name>
    <dbReference type="NCBI Taxonomy" id="1314786"/>
    <lineage>
        <taxon>Eukaryota</taxon>
        <taxon>Fungi</taxon>
        <taxon>Dikarya</taxon>
        <taxon>Ascomycota</taxon>
        <taxon>Pezizomycotina</taxon>
        <taxon>Dothideomycetes</taxon>
        <taxon>Dothideomycetidae</taxon>
        <taxon>Mycosphaerellales</taxon>
        <taxon>Dissoconiaceae</taxon>
        <taxon>Dissoconium</taxon>
    </lineage>
</organism>
<evidence type="ECO:0000313" key="2">
    <source>
        <dbReference type="Proteomes" id="UP000504637"/>
    </source>
</evidence>
<protein>
    <submittedName>
        <fullName evidence="3">Uncharacterized protein</fullName>
    </submittedName>
</protein>
<proteinExistence type="predicted"/>
<evidence type="ECO:0000313" key="3">
    <source>
        <dbReference type="RefSeq" id="XP_033463396.1"/>
    </source>
</evidence>
<dbReference type="Proteomes" id="UP000504637">
    <property type="component" value="Unplaced"/>
</dbReference>
<feature type="region of interest" description="Disordered" evidence="1">
    <location>
        <begin position="1"/>
        <end position="20"/>
    </location>
</feature>
<reference evidence="3" key="1">
    <citation type="submission" date="2020-01" db="EMBL/GenBank/DDBJ databases">
        <authorList>
            <consortium name="DOE Joint Genome Institute"/>
            <person name="Haridas S."/>
            <person name="Albert R."/>
            <person name="Binder M."/>
            <person name="Bloem J."/>
            <person name="Labutti K."/>
            <person name="Salamov A."/>
            <person name="Andreopoulos B."/>
            <person name="Baker S.E."/>
            <person name="Barry K."/>
            <person name="Bills G."/>
            <person name="Bluhm B.H."/>
            <person name="Cannon C."/>
            <person name="Castanera R."/>
            <person name="Culley D.E."/>
            <person name="Daum C."/>
            <person name="Ezra D."/>
            <person name="Gonzalez J.B."/>
            <person name="Henrissat B."/>
            <person name="Kuo A."/>
            <person name="Liang C."/>
            <person name="Lipzen A."/>
            <person name="Lutzoni F."/>
            <person name="Magnuson J."/>
            <person name="Mondo S."/>
            <person name="Nolan M."/>
            <person name="Ohm R."/>
            <person name="Pangilinan J."/>
            <person name="Park H.-J."/>
            <person name="Ramirez L."/>
            <person name="Alfaro M."/>
            <person name="Sun H."/>
            <person name="Tritt A."/>
            <person name="Yoshinaga Y."/>
            <person name="Zwiers L.-H."/>
            <person name="Turgeon B.G."/>
            <person name="Goodwin S.B."/>
            <person name="Spatafora J.W."/>
            <person name="Crous P.W."/>
            <person name="Grigoriev I.V."/>
        </authorList>
    </citation>
    <scope>NUCLEOTIDE SEQUENCE</scope>
    <source>
        <strain evidence="3">CBS 342.82</strain>
    </source>
</reference>
<dbReference type="AlphaFoldDB" id="A0A6J3MEC8"/>